<organism evidence="4 5">
    <name type="scientific">Prototheca wickerhamii</name>
    <dbReference type="NCBI Taxonomy" id="3111"/>
    <lineage>
        <taxon>Eukaryota</taxon>
        <taxon>Viridiplantae</taxon>
        <taxon>Chlorophyta</taxon>
        <taxon>core chlorophytes</taxon>
        <taxon>Trebouxiophyceae</taxon>
        <taxon>Chlorellales</taxon>
        <taxon>Chlorellaceae</taxon>
        <taxon>Prototheca</taxon>
    </lineage>
</organism>
<feature type="compositionally biased region" description="Pro residues" evidence="2">
    <location>
        <begin position="184"/>
        <end position="196"/>
    </location>
</feature>
<feature type="compositionally biased region" description="Basic and acidic residues" evidence="2">
    <location>
        <begin position="311"/>
        <end position="320"/>
    </location>
</feature>
<feature type="domain" description="C2 NT-type" evidence="3">
    <location>
        <begin position="9"/>
        <end position="151"/>
    </location>
</feature>
<evidence type="ECO:0000256" key="2">
    <source>
        <dbReference type="SAM" id="MobiDB-lite"/>
    </source>
</evidence>
<sequence length="921" mass="95644">MFRRLKSSFTGGSKGSTKVLFTVRIASLTGLNPGASCRVVWARQAKVQVTSPAIAAHNGSAQWPGEDLSLVSTMEADGKGSYAPKEFVFKVQQEERGGKFVTLGKLSLDLSPCVGAGSGKPMGRDVRVPLGARPGAARGVATMSLVVSAEVVRKGGGSDSEGEEGEDDLASEGSDISSVHEFPTPRPSSPMRATPPQPLAAVTLALPPERKAAAVGVGTAALLGGLSGAATTGASAGEETSATVENSVNSANHVKEEKPRGLDSQATGVEHSSTGAPPSPPSSSAEARQLRADLLAVQEELSAARAAAAEAEARAARAESDAGQAAGRAEASAAQAAKQEARIAQLLAAVEARGEGKSELEERLLAAETELGEAEALANEAMSLLESAQNEASELREALEGARHDAAFATEQASRERSGWEARLKEAFRRVEGAVALAERAAEERDDLAARLEAAERRAAELERAAAGAAGAAAGAAALAGAAVAAEPAGASAAALQAELESAHLRLKAMEEAVERADAERAEAKAALQRERSAAPAPAPEQDGLHPATSPTAAADEAVDALRLELQFAQQESARLRGELETAARELQATVDMHGEEARALRARCAELGAQLHEARGALAQAKGLVAEHEARVRVLEAAGVAAAVAVAASPPQASAAPLASPLAAAAGRSSPRQQQAPPSPPAQPAVLDVLNGELTSLSAAMVGLTTERDALESRLRDVETEFAAQQAALQLAQQRLESREARLAALERASASGAAAPASATTSEDDEVAAARNLAAFSSAELASAVTSLAEAQAERADLAAKLAELRGEVSTLRRSNEGELRSRLEALERDLLVARNRADVNELFREEHDRLASDLVQTKLVWAEGQETLVKLRRQLVKSQEKSMSFASKLTRLETKLYARVKSTMKDLKQKATPRDRHA</sequence>
<dbReference type="EMBL" id="JASFZW010000013">
    <property type="protein sequence ID" value="KAK2075811.1"/>
    <property type="molecule type" value="Genomic_DNA"/>
</dbReference>
<evidence type="ECO:0000313" key="4">
    <source>
        <dbReference type="EMBL" id="KAK2075811.1"/>
    </source>
</evidence>
<keyword evidence="1" id="KW-0175">Coiled coil</keyword>
<feature type="region of interest" description="Disordered" evidence="2">
    <location>
        <begin position="229"/>
        <end position="293"/>
    </location>
</feature>
<protein>
    <recommendedName>
        <fullName evidence="3">C2 NT-type domain-containing protein</fullName>
    </recommendedName>
</protein>
<feature type="compositionally biased region" description="Acidic residues" evidence="2">
    <location>
        <begin position="160"/>
        <end position="170"/>
    </location>
</feature>
<reference evidence="4" key="1">
    <citation type="submission" date="2021-01" db="EMBL/GenBank/DDBJ databases">
        <authorList>
            <person name="Eckstrom K.M.E."/>
        </authorList>
    </citation>
    <scope>NUCLEOTIDE SEQUENCE</scope>
    <source>
        <strain evidence="4">UVCC 0001</strain>
    </source>
</reference>
<feature type="compositionally biased region" description="Low complexity" evidence="2">
    <location>
        <begin position="665"/>
        <end position="677"/>
    </location>
</feature>
<dbReference type="InterPro" id="IPR019448">
    <property type="entry name" value="NT-C2"/>
</dbReference>
<dbReference type="Proteomes" id="UP001255856">
    <property type="component" value="Unassembled WGS sequence"/>
</dbReference>
<feature type="region of interest" description="Disordered" evidence="2">
    <location>
        <begin position="524"/>
        <end position="554"/>
    </location>
</feature>
<feature type="coiled-coil region" evidence="1">
    <location>
        <begin position="783"/>
        <end position="839"/>
    </location>
</feature>
<dbReference type="Pfam" id="PF10358">
    <property type="entry name" value="NT-C2"/>
    <property type="match status" value="1"/>
</dbReference>
<feature type="compositionally biased region" description="Low complexity" evidence="2">
    <location>
        <begin position="229"/>
        <end position="243"/>
    </location>
</feature>
<feature type="compositionally biased region" description="Basic and acidic residues" evidence="2">
    <location>
        <begin position="524"/>
        <end position="533"/>
    </location>
</feature>
<dbReference type="AlphaFoldDB" id="A0AAD9MLR6"/>
<proteinExistence type="predicted"/>
<feature type="coiled-coil region" evidence="1">
    <location>
        <begin position="702"/>
        <end position="750"/>
    </location>
</feature>
<gene>
    <name evidence="4" type="ORF">QBZ16_001552</name>
</gene>
<keyword evidence="5" id="KW-1185">Reference proteome</keyword>
<evidence type="ECO:0000313" key="5">
    <source>
        <dbReference type="Proteomes" id="UP001255856"/>
    </source>
</evidence>
<evidence type="ECO:0000256" key="1">
    <source>
        <dbReference type="SAM" id="Coils"/>
    </source>
</evidence>
<feature type="region of interest" description="Disordered" evidence="2">
    <location>
        <begin position="665"/>
        <end position="687"/>
    </location>
</feature>
<dbReference type="PROSITE" id="PS51840">
    <property type="entry name" value="C2_NT"/>
    <property type="match status" value="1"/>
</dbReference>
<accession>A0AAD9MLR6</accession>
<feature type="region of interest" description="Disordered" evidence="2">
    <location>
        <begin position="152"/>
        <end position="196"/>
    </location>
</feature>
<evidence type="ECO:0000259" key="3">
    <source>
        <dbReference type="PROSITE" id="PS51840"/>
    </source>
</evidence>
<comment type="caution">
    <text evidence="4">The sequence shown here is derived from an EMBL/GenBank/DDBJ whole genome shotgun (WGS) entry which is preliminary data.</text>
</comment>
<feature type="coiled-coil region" evidence="1">
    <location>
        <begin position="357"/>
        <end position="412"/>
    </location>
</feature>
<name>A0AAD9MLR6_PROWI</name>
<feature type="region of interest" description="Disordered" evidence="2">
    <location>
        <begin position="305"/>
        <end position="331"/>
    </location>
</feature>
<feature type="compositionally biased region" description="Polar residues" evidence="2">
    <location>
        <begin position="264"/>
        <end position="276"/>
    </location>
</feature>
<feature type="compositionally biased region" description="Low complexity" evidence="2">
    <location>
        <begin position="322"/>
        <end position="331"/>
    </location>
</feature>